<keyword evidence="4" id="KW-1185">Reference proteome</keyword>
<proteinExistence type="predicted"/>
<feature type="coiled-coil region" evidence="1">
    <location>
        <begin position="214"/>
        <end position="255"/>
    </location>
</feature>
<accession>A0ABD2Q593</accession>
<evidence type="ECO:0000256" key="2">
    <source>
        <dbReference type="SAM" id="MobiDB-lite"/>
    </source>
</evidence>
<organism evidence="3 4">
    <name type="scientific">Cichlidogyrus casuarinus</name>
    <dbReference type="NCBI Taxonomy" id="1844966"/>
    <lineage>
        <taxon>Eukaryota</taxon>
        <taxon>Metazoa</taxon>
        <taxon>Spiralia</taxon>
        <taxon>Lophotrochozoa</taxon>
        <taxon>Platyhelminthes</taxon>
        <taxon>Monogenea</taxon>
        <taxon>Monopisthocotylea</taxon>
        <taxon>Dactylogyridea</taxon>
        <taxon>Ancyrocephalidae</taxon>
        <taxon>Cichlidogyrus</taxon>
    </lineage>
</organism>
<dbReference type="AlphaFoldDB" id="A0ABD2Q593"/>
<evidence type="ECO:0000313" key="4">
    <source>
        <dbReference type="Proteomes" id="UP001626550"/>
    </source>
</evidence>
<dbReference type="EMBL" id="JBJKFK010000929">
    <property type="protein sequence ID" value="KAL3314695.1"/>
    <property type="molecule type" value="Genomic_DNA"/>
</dbReference>
<keyword evidence="1" id="KW-0175">Coiled coil</keyword>
<name>A0ABD2Q593_9PLAT</name>
<dbReference type="Gene3D" id="1.20.5.340">
    <property type="match status" value="1"/>
</dbReference>
<dbReference type="Proteomes" id="UP001626550">
    <property type="component" value="Unassembled WGS sequence"/>
</dbReference>
<feature type="region of interest" description="Disordered" evidence="2">
    <location>
        <begin position="90"/>
        <end position="118"/>
    </location>
</feature>
<protein>
    <submittedName>
        <fullName evidence="3">Uncharacterized protein</fullName>
    </submittedName>
</protein>
<feature type="compositionally biased region" description="Basic and acidic residues" evidence="2">
    <location>
        <begin position="90"/>
        <end position="101"/>
    </location>
</feature>
<evidence type="ECO:0000256" key="1">
    <source>
        <dbReference type="SAM" id="Coils"/>
    </source>
</evidence>
<reference evidence="3 4" key="1">
    <citation type="submission" date="2024-11" db="EMBL/GenBank/DDBJ databases">
        <title>Adaptive evolution of stress response genes in parasites aligns with host niche diversity.</title>
        <authorList>
            <person name="Hahn C."/>
            <person name="Resl P."/>
        </authorList>
    </citation>
    <scope>NUCLEOTIDE SEQUENCE [LARGE SCALE GENOMIC DNA]</scope>
    <source>
        <strain evidence="3">EGGRZ-B1_66</strain>
        <tissue evidence="3">Body</tissue>
    </source>
</reference>
<evidence type="ECO:0000313" key="3">
    <source>
        <dbReference type="EMBL" id="KAL3314695.1"/>
    </source>
</evidence>
<sequence>MEEMRKKVKQLEAELRKAKQVTKGEKPYEDTMAALMGTAEAARKSSSRDPALAEWNKSARLEKENGKLKQQLSEQERELERIRAVLDRANRNNDMLKKQMSEQKSATPQERPREDMSLERKVKVQEENDRLRQEVDKLKRSLNVLSGIPISASGSLLTAESVAIKGLQIKAEVLEGRCLELDKLLAEKHGPSVKNALEQWKLNQDEMSNLRSRNAQLDIDMQTLTSDNEHLRARNQDLQQYVDVLKEEIIALKSDNRSVMSDSSIRKVSVLTINVLS</sequence>
<comment type="caution">
    <text evidence="3">The sequence shown here is derived from an EMBL/GenBank/DDBJ whole genome shotgun (WGS) entry which is preliminary data.</text>
</comment>
<gene>
    <name evidence="3" type="ORF">Ciccas_006684</name>
</gene>